<proteinExistence type="predicted"/>
<dbReference type="RefSeq" id="WP_131593519.1">
    <property type="nucleotide sequence ID" value="NZ_SJSL01000001.1"/>
</dbReference>
<evidence type="ECO:0000313" key="2">
    <source>
        <dbReference type="Proteomes" id="UP000293347"/>
    </source>
</evidence>
<protein>
    <submittedName>
        <fullName evidence="1">Uncharacterized protein</fullName>
    </submittedName>
</protein>
<reference evidence="1 2" key="1">
    <citation type="submission" date="2019-02" db="EMBL/GenBank/DDBJ databases">
        <title>Pedobacter sp. RP-1-14 sp. nov., isolated from Arctic soil.</title>
        <authorList>
            <person name="Dahal R.H."/>
        </authorList>
    </citation>
    <scope>NUCLEOTIDE SEQUENCE [LARGE SCALE GENOMIC DNA]</scope>
    <source>
        <strain evidence="1 2">RP-1-14</strain>
    </source>
</reference>
<accession>A0A4R0NQ58</accession>
<keyword evidence="2" id="KW-1185">Reference proteome</keyword>
<dbReference type="OrthoDB" id="673795at2"/>
<organism evidence="1 2">
    <name type="scientific">Pedobacter psychroterrae</name>
    <dbReference type="NCBI Taxonomy" id="2530453"/>
    <lineage>
        <taxon>Bacteria</taxon>
        <taxon>Pseudomonadati</taxon>
        <taxon>Bacteroidota</taxon>
        <taxon>Sphingobacteriia</taxon>
        <taxon>Sphingobacteriales</taxon>
        <taxon>Sphingobacteriaceae</taxon>
        <taxon>Pedobacter</taxon>
    </lineage>
</organism>
<name>A0A4R0NQ58_9SPHI</name>
<comment type="caution">
    <text evidence="1">The sequence shown here is derived from an EMBL/GenBank/DDBJ whole genome shotgun (WGS) entry which is preliminary data.</text>
</comment>
<dbReference type="AlphaFoldDB" id="A0A4R0NQ58"/>
<sequence>MGSSRKLVASVLVVLLMLTSSVTYGQTWGEIFRQKKTQKEYLLKQIAALQVYIGYAKKGYDIVGDGVHLVKDVTSGEFSLHKSFFASLSLVNPSIKGSVAVSEILDRGLSVIWVLKSWKPSGLNANDWGYVSLVKANLLAECATELEELLMVITSGRLEMKDDERLGRLERLRLSMEDKYGFALSFSGDLDRLFKQREREQHNINEIRRWHEIE</sequence>
<evidence type="ECO:0000313" key="1">
    <source>
        <dbReference type="EMBL" id="TCD03170.1"/>
    </source>
</evidence>
<dbReference type="EMBL" id="SJSL01000001">
    <property type="protein sequence ID" value="TCD03170.1"/>
    <property type="molecule type" value="Genomic_DNA"/>
</dbReference>
<dbReference type="Proteomes" id="UP000293347">
    <property type="component" value="Unassembled WGS sequence"/>
</dbReference>
<gene>
    <name evidence="1" type="ORF">EZ437_04135</name>
</gene>